<protein>
    <recommendedName>
        <fullName evidence="1">AMMECR1 domain-containing protein</fullName>
    </recommendedName>
</protein>
<dbReference type="NCBIfam" id="TIGR00296">
    <property type="entry name" value="TIGR00296 family protein"/>
    <property type="match status" value="1"/>
</dbReference>
<dbReference type="NCBIfam" id="TIGR04336">
    <property type="entry name" value="AmmeMemoSam_B"/>
    <property type="match status" value="1"/>
</dbReference>
<dbReference type="SUPFAM" id="SSF143447">
    <property type="entry name" value="AMMECR1-like"/>
    <property type="match status" value="1"/>
</dbReference>
<proteinExistence type="predicted"/>
<dbReference type="Gene3D" id="3.30.1490.150">
    <property type="entry name" value="Hypothetical protein ph0010, domain 2"/>
    <property type="match status" value="1"/>
</dbReference>
<feature type="domain" description="AMMECR1" evidence="1">
    <location>
        <begin position="297"/>
        <end position="469"/>
    </location>
</feature>
<dbReference type="Gene3D" id="3.40.830.10">
    <property type="entry name" value="LigB-like"/>
    <property type="match status" value="1"/>
</dbReference>
<evidence type="ECO:0000313" key="3">
    <source>
        <dbReference type="Proteomes" id="UP000036756"/>
    </source>
</evidence>
<dbReference type="InterPro" id="IPR027485">
    <property type="entry name" value="AMMECR1_N"/>
</dbReference>
<dbReference type="NCBIfam" id="TIGR04335">
    <property type="entry name" value="AmmeMemoSam_A"/>
    <property type="match status" value="1"/>
</dbReference>
<dbReference type="InterPro" id="IPR002733">
    <property type="entry name" value="AMMECR1_domain"/>
</dbReference>
<dbReference type="CDD" id="cd07951">
    <property type="entry name" value="ED_3B_N_AMMECR1"/>
    <property type="match status" value="1"/>
</dbReference>
<dbReference type="InterPro" id="IPR027623">
    <property type="entry name" value="AmmeMemoSam_A"/>
</dbReference>
<dbReference type="PANTHER" id="PTHR13016">
    <property type="entry name" value="AMMECR1 HOMOLOG"/>
    <property type="match status" value="1"/>
</dbReference>
<accession>A0A0J8D8U1</accession>
<dbReference type="GO" id="GO:0016702">
    <property type="term" value="F:oxidoreductase activity, acting on single donors with incorporation of molecular oxygen, incorporation of two atoms of oxygen"/>
    <property type="evidence" value="ECO:0007669"/>
    <property type="project" value="UniProtKB-ARBA"/>
</dbReference>
<gene>
    <name evidence="2" type="ORF">CLCY_1c00060</name>
</gene>
<dbReference type="Proteomes" id="UP000036756">
    <property type="component" value="Unassembled WGS sequence"/>
</dbReference>
<dbReference type="RefSeq" id="WP_048571182.1">
    <property type="nucleotide sequence ID" value="NZ_LFVU01000028.1"/>
</dbReference>
<dbReference type="PATRIC" id="fig|1121307.3.peg.365"/>
<name>A0A0J8D8U1_CLOCY</name>
<dbReference type="GO" id="GO:0008198">
    <property type="term" value="F:ferrous iron binding"/>
    <property type="evidence" value="ECO:0007669"/>
    <property type="project" value="InterPro"/>
</dbReference>
<dbReference type="SUPFAM" id="SSF53213">
    <property type="entry name" value="LigB-like"/>
    <property type="match status" value="1"/>
</dbReference>
<dbReference type="OrthoDB" id="159752at2"/>
<dbReference type="InterPro" id="IPR036071">
    <property type="entry name" value="AMMECR1_dom_sf"/>
</dbReference>
<dbReference type="InterPro" id="IPR023473">
    <property type="entry name" value="AMMECR1"/>
</dbReference>
<dbReference type="Gene3D" id="3.30.700.20">
    <property type="entry name" value="Hypothetical protein ph0010, domain 1"/>
    <property type="match status" value="1"/>
</dbReference>
<sequence length="469" mass="52483">MKNILGYYLMPHPPIIIPDIGKGEEKKIQKTIDACEKVGEEIKALKPETIVVITPHATMFSDAIAISNEDRITGDLSQFGCSNIKMDIAIDREFNERLNLACHLEGIPAATVNADLLSNYNYEFKLDHGTMVPLYFINKYYRDYKLVHITYSILGNMSLYKFGIEIQNVAKELGRNIVIIASGDLSHALKEEGAYKYSPYGEKFDNEFLDSLEKGNIDSLFSMDNTMIEEAAQCGLNSVNILLGTLEGNNFKGELLSYEGPFGVGYGVMKLNREEKESSALDFLIKAREEKLKKKLSEGNPYTRLARESLNYYFTNGSRMDDTSNLPSELLSQKHGVFVSLKKFGALRGCIGTISPVTDSVAEEIIRNSIEAALEDPRFSPVNEFELDDIDISVDVLMDAVPASIEELDPKKYGVIVTRGYKRGLLLPDLEGVDSVEEQLSIACSKAGINNNEDYEIEKFEVIRYKEGE</sequence>
<reference evidence="2 3" key="1">
    <citation type="submission" date="2015-06" db="EMBL/GenBank/DDBJ databases">
        <title>Draft genome sequence of the purine-degrading Clostridium cylindrosporum HC-1 (DSM 605).</title>
        <authorList>
            <person name="Poehlein A."/>
            <person name="Schiel-Bengelsdorf B."/>
            <person name="Bengelsdorf F."/>
            <person name="Daniel R."/>
            <person name="Duerre P."/>
        </authorList>
    </citation>
    <scope>NUCLEOTIDE SEQUENCE [LARGE SCALE GENOMIC DNA]</scope>
    <source>
        <strain evidence="2 3">DSM 605</strain>
    </source>
</reference>
<dbReference type="PROSITE" id="PS51112">
    <property type="entry name" value="AMMECR1"/>
    <property type="match status" value="1"/>
</dbReference>
<dbReference type="InterPro" id="IPR004183">
    <property type="entry name" value="Xdiol_dOase_suB"/>
</dbReference>
<dbReference type="AlphaFoldDB" id="A0A0J8D8U1"/>
<evidence type="ECO:0000259" key="1">
    <source>
        <dbReference type="PROSITE" id="PS51112"/>
    </source>
</evidence>
<keyword evidence="3" id="KW-1185">Reference proteome</keyword>
<dbReference type="PANTHER" id="PTHR13016:SF0">
    <property type="entry name" value="AMME SYNDROME CANDIDATE GENE 1 PROTEIN"/>
    <property type="match status" value="1"/>
</dbReference>
<comment type="caution">
    <text evidence="2">The sequence shown here is derived from an EMBL/GenBank/DDBJ whole genome shotgun (WGS) entry which is preliminary data.</text>
</comment>
<dbReference type="Pfam" id="PF01871">
    <property type="entry name" value="AMMECR1"/>
    <property type="match status" value="1"/>
</dbReference>
<dbReference type="Pfam" id="PF02900">
    <property type="entry name" value="LigB"/>
    <property type="match status" value="1"/>
</dbReference>
<evidence type="ECO:0000313" key="2">
    <source>
        <dbReference type="EMBL" id="KMT20774.1"/>
    </source>
</evidence>
<organism evidence="2 3">
    <name type="scientific">Clostridium cylindrosporum DSM 605</name>
    <dbReference type="NCBI Taxonomy" id="1121307"/>
    <lineage>
        <taxon>Bacteria</taxon>
        <taxon>Bacillati</taxon>
        <taxon>Bacillota</taxon>
        <taxon>Clostridia</taxon>
        <taxon>Eubacteriales</taxon>
        <taxon>Clostridiaceae</taxon>
        <taxon>Clostridium</taxon>
    </lineage>
</organism>
<dbReference type="EMBL" id="LFVU01000028">
    <property type="protein sequence ID" value="KMT20774.1"/>
    <property type="molecule type" value="Genomic_DNA"/>
</dbReference>
<dbReference type="STRING" id="1121307.CLCY_1c00060"/>